<evidence type="ECO:0000313" key="2">
    <source>
        <dbReference type="EMBL" id="HEM67871.1"/>
    </source>
</evidence>
<dbReference type="InterPro" id="IPR002761">
    <property type="entry name" value="Diphthami_syn_dom"/>
</dbReference>
<comment type="caution">
    <text evidence="2">The sequence shown here is derived from an EMBL/GenBank/DDBJ whole genome shotgun (WGS) entry which is preliminary data.</text>
</comment>
<dbReference type="InterPro" id="IPR014729">
    <property type="entry name" value="Rossmann-like_a/b/a_fold"/>
</dbReference>
<dbReference type="Pfam" id="PF01902">
    <property type="entry name" value="Diphthami_syn_2"/>
    <property type="match status" value="1"/>
</dbReference>
<protein>
    <submittedName>
        <fullName evidence="2">ATPase</fullName>
    </submittedName>
</protein>
<evidence type="ECO:0000259" key="1">
    <source>
        <dbReference type="Pfam" id="PF01902"/>
    </source>
</evidence>
<dbReference type="SUPFAM" id="SSF52402">
    <property type="entry name" value="Adenine nucleotide alpha hydrolases-like"/>
    <property type="match status" value="1"/>
</dbReference>
<reference evidence="2" key="1">
    <citation type="journal article" date="2020" name="mSystems">
        <title>Genome- and Community-Level Interaction Insights into Carbon Utilization and Element Cycling Functions of Hydrothermarchaeota in Hydrothermal Sediment.</title>
        <authorList>
            <person name="Zhou Z."/>
            <person name="Liu Y."/>
            <person name="Xu W."/>
            <person name="Pan J."/>
            <person name="Luo Z.H."/>
            <person name="Li M."/>
        </authorList>
    </citation>
    <scope>NUCLEOTIDE SEQUENCE [LARGE SCALE GENOMIC DNA]</scope>
    <source>
        <strain evidence="2">SpSt-125</strain>
    </source>
</reference>
<dbReference type="Gene3D" id="3.40.50.620">
    <property type="entry name" value="HUPs"/>
    <property type="match status" value="1"/>
</dbReference>
<gene>
    <name evidence="2" type="ORF">ENO26_09975</name>
</gene>
<proteinExistence type="predicted"/>
<name>A0A7J2U552_9CREN</name>
<dbReference type="AlphaFoldDB" id="A0A7J2U552"/>
<accession>A0A7J2U552</accession>
<dbReference type="EMBL" id="DSEU01000070">
    <property type="protein sequence ID" value="HEM67871.1"/>
    <property type="molecule type" value="Genomic_DNA"/>
</dbReference>
<sequence length="206" mass="23476">MRILLSSGGKDSFYASLLVGNVDLAVMFSYEFPRPSPHLINIGKSIETHLKAGIPVLIKYLRRGFERAETVEILRKLETSEIIAGDVYVEDHLKYMEGIAKETGATLIEPLWGENPEELLYKEIERGLEVLVIGCRSSLEKWLGVEVNRHNVIDFAESCKAHGADPLGEEGEYHTLVINSPIHRERVLYQKVSIEIYKDYYIMRIL</sequence>
<dbReference type="Gene3D" id="3.90.1490.10">
    <property type="entry name" value="putative n-type atp pyrophosphatase, domain 2"/>
    <property type="match status" value="1"/>
</dbReference>
<feature type="domain" description="Diphthamide synthase" evidence="1">
    <location>
        <begin position="3"/>
        <end position="205"/>
    </location>
</feature>
<organism evidence="2">
    <name type="scientific">Ignisphaera aggregans</name>
    <dbReference type="NCBI Taxonomy" id="334771"/>
    <lineage>
        <taxon>Archaea</taxon>
        <taxon>Thermoproteota</taxon>
        <taxon>Thermoprotei</taxon>
        <taxon>Desulfurococcales</taxon>
        <taxon>Desulfurococcaceae</taxon>
        <taxon>Ignisphaera</taxon>
    </lineage>
</organism>